<dbReference type="GeneID" id="92005767"/>
<feature type="region of interest" description="Disordered" evidence="1">
    <location>
        <begin position="174"/>
        <end position="194"/>
    </location>
</feature>
<keyword evidence="3" id="KW-1185">Reference proteome</keyword>
<protein>
    <submittedName>
        <fullName evidence="2">Uncharacterized protein</fullName>
    </submittedName>
</protein>
<name>A0ABR3CQZ3_9PEZI</name>
<dbReference type="Proteomes" id="UP001430584">
    <property type="component" value="Unassembled WGS sequence"/>
</dbReference>
<dbReference type="RefSeq" id="XP_066635740.1">
    <property type="nucleotide sequence ID" value="XM_066773173.1"/>
</dbReference>
<evidence type="ECO:0000313" key="3">
    <source>
        <dbReference type="Proteomes" id="UP001430584"/>
    </source>
</evidence>
<evidence type="ECO:0000256" key="1">
    <source>
        <dbReference type="SAM" id="MobiDB-lite"/>
    </source>
</evidence>
<evidence type="ECO:0000313" key="2">
    <source>
        <dbReference type="EMBL" id="KAL0262711.1"/>
    </source>
</evidence>
<gene>
    <name evidence="2" type="ORF">SLS55_001682</name>
</gene>
<dbReference type="EMBL" id="JAJVCZ030000002">
    <property type="protein sequence ID" value="KAL0262711.1"/>
    <property type="molecule type" value="Genomic_DNA"/>
</dbReference>
<sequence>MTNLECAIQHLNNAALKGELVPASAPPNHGPPPATLHTSLAITADNLNNLRADLSGWQHQPMAADCAEEEGKGVSTGEWAALSRSGSRRSGSNHDAAAFSVSRIRNRSRSSSVGVRCDYRQYQQVLSPVQQEYSGVFRDSEGLLIEGNMRDGYRYVNEEDYEAAADSYARLESTGYYGSSDGGDEQDGDEYYGYADNEGGRGCYTFAARADSIS</sequence>
<organism evidence="2 3">
    <name type="scientific">Diplodia seriata</name>
    <dbReference type="NCBI Taxonomy" id="420778"/>
    <lineage>
        <taxon>Eukaryota</taxon>
        <taxon>Fungi</taxon>
        <taxon>Dikarya</taxon>
        <taxon>Ascomycota</taxon>
        <taxon>Pezizomycotina</taxon>
        <taxon>Dothideomycetes</taxon>
        <taxon>Dothideomycetes incertae sedis</taxon>
        <taxon>Botryosphaeriales</taxon>
        <taxon>Botryosphaeriaceae</taxon>
        <taxon>Diplodia</taxon>
    </lineage>
</organism>
<comment type="caution">
    <text evidence="2">The sequence shown here is derived from an EMBL/GenBank/DDBJ whole genome shotgun (WGS) entry which is preliminary data.</text>
</comment>
<accession>A0ABR3CQZ3</accession>
<proteinExistence type="predicted"/>
<reference evidence="2 3" key="1">
    <citation type="submission" date="2024-02" db="EMBL/GenBank/DDBJ databases">
        <title>De novo assembly and annotation of 12 fungi associated with fruit tree decline syndrome in Ontario, Canada.</title>
        <authorList>
            <person name="Sulman M."/>
            <person name="Ellouze W."/>
            <person name="Ilyukhin E."/>
        </authorList>
    </citation>
    <scope>NUCLEOTIDE SEQUENCE [LARGE SCALE GENOMIC DNA]</scope>
    <source>
        <strain evidence="2 3">FDS-637</strain>
    </source>
</reference>